<organism evidence="1 2">
    <name type="scientific">Phytophthora citrophthora</name>
    <dbReference type="NCBI Taxonomy" id="4793"/>
    <lineage>
        <taxon>Eukaryota</taxon>
        <taxon>Sar</taxon>
        <taxon>Stramenopiles</taxon>
        <taxon>Oomycota</taxon>
        <taxon>Peronosporomycetes</taxon>
        <taxon>Peronosporales</taxon>
        <taxon>Peronosporaceae</taxon>
        <taxon>Phytophthora</taxon>
    </lineage>
</organism>
<sequence>MKKDDFTVDQVEGALRWIFGDKSKKEGGLMDKSQAIPVNSVRVKSGVKRKTGGNEGRICFYCLQGGHFKSTCPIMLADRDPKRVGGPLFRTDINTAPGAKKVKKAQGTPINTIKVVVSEGEKHLNEAGKTLLEVCAEDEALDDIESLDPNYHEGFEGGEGYAHTPIESPLSMEGIEEAIRRQHAIYLRILKGYI</sequence>
<dbReference type="EMBL" id="JASMQC010000003">
    <property type="protein sequence ID" value="KAK1946408.1"/>
    <property type="molecule type" value="Genomic_DNA"/>
</dbReference>
<evidence type="ECO:0008006" key="3">
    <source>
        <dbReference type="Google" id="ProtNLM"/>
    </source>
</evidence>
<proteinExistence type="predicted"/>
<dbReference type="GO" id="GO:0008270">
    <property type="term" value="F:zinc ion binding"/>
    <property type="evidence" value="ECO:0007669"/>
    <property type="project" value="InterPro"/>
</dbReference>
<dbReference type="AlphaFoldDB" id="A0AAD9GYB1"/>
<dbReference type="InterPro" id="IPR036875">
    <property type="entry name" value="Znf_CCHC_sf"/>
</dbReference>
<protein>
    <recommendedName>
        <fullName evidence="3">CCHC-type domain-containing protein</fullName>
    </recommendedName>
</protein>
<keyword evidence="2" id="KW-1185">Reference proteome</keyword>
<gene>
    <name evidence="1" type="ORF">P3T76_001961</name>
</gene>
<comment type="caution">
    <text evidence="1">The sequence shown here is derived from an EMBL/GenBank/DDBJ whole genome shotgun (WGS) entry which is preliminary data.</text>
</comment>
<dbReference type="Proteomes" id="UP001259832">
    <property type="component" value="Unassembled WGS sequence"/>
</dbReference>
<dbReference type="SUPFAM" id="SSF57756">
    <property type="entry name" value="Retrovirus zinc finger-like domains"/>
    <property type="match status" value="1"/>
</dbReference>
<reference evidence="1" key="1">
    <citation type="submission" date="2023-08" db="EMBL/GenBank/DDBJ databases">
        <title>Reference Genome Resource for the Citrus Pathogen Phytophthora citrophthora.</title>
        <authorList>
            <person name="Moller H."/>
            <person name="Coetzee B."/>
            <person name="Rose L.J."/>
            <person name="Van Niekerk J.M."/>
        </authorList>
    </citation>
    <scope>NUCLEOTIDE SEQUENCE</scope>
    <source>
        <strain evidence="1">STE-U-9442</strain>
    </source>
</reference>
<evidence type="ECO:0000313" key="2">
    <source>
        <dbReference type="Proteomes" id="UP001259832"/>
    </source>
</evidence>
<name>A0AAD9GYB1_9STRA</name>
<dbReference type="GO" id="GO:0003676">
    <property type="term" value="F:nucleic acid binding"/>
    <property type="evidence" value="ECO:0007669"/>
    <property type="project" value="InterPro"/>
</dbReference>
<accession>A0AAD9GYB1</accession>
<evidence type="ECO:0000313" key="1">
    <source>
        <dbReference type="EMBL" id="KAK1946408.1"/>
    </source>
</evidence>